<dbReference type="AlphaFoldDB" id="A0A369KS34"/>
<dbReference type="InterPro" id="IPR044668">
    <property type="entry name" value="PuuD-like"/>
</dbReference>
<dbReference type="PANTHER" id="PTHR43235:SF1">
    <property type="entry name" value="GLUTAMINE AMIDOTRANSFERASE PB2B2.05-RELATED"/>
    <property type="match status" value="1"/>
</dbReference>
<proteinExistence type="predicted"/>
<protein>
    <submittedName>
        <fullName evidence="1">Uncharacterized protein</fullName>
    </submittedName>
</protein>
<dbReference type="Gene3D" id="3.40.50.880">
    <property type="match status" value="1"/>
</dbReference>
<dbReference type="PROSITE" id="PS51273">
    <property type="entry name" value="GATASE_TYPE_1"/>
    <property type="match status" value="1"/>
</dbReference>
<reference evidence="1" key="1">
    <citation type="submission" date="2018-04" db="EMBL/GenBank/DDBJ databases">
        <title>Draft genome sequence of the Candidatus Spirobacillus cienkowskii, a pathogen of freshwater Daphnia species, reconstructed from hemolymph metagenomic reads.</title>
        <authorList>
            <person name="Bresciani L."/>
            <person name="Lemos L.N."/>
            <person name="Wale N."/>
            <person name="Lin J.Y."/>
            <person name="Fernandes G.R."/>
            <person name="Duffy M.A."/>
            <person name="Rodrigues J.M."/>
        </authorList>
    </citation>
    <scope>NUCLEOTIDE SEQUENCE [LARGE SCALE GENOMIC DNA]</scope>
    <source>
        <strain evidence="1">Binning01</strain>
    </source>
</reference>
<dbReference type="PANTHER" id="PTHR43235">
    <property type="entry name" value="GLUTAMINE AMIDOTRANSFERASE PB2B2.05-RELATED"/>
    <property type="match status" value="1"/>
</dbReference>
<gene>
    <name evidence="1" type="ORF">DCC88_04580</name>
</gene>
<dbReference type="GO" id="GO:0016811">
    <property type="term" value="F:hydrolase activity, acting on carbon-nitrogen (but not peptide) bonds, in linear amides"/>
    <property type="evidence" value="ECO:0007669"/>
    <property type="project" value="InterPro"/>
</dbReference>
<accession>A0A369KS34</accession>
<comment type="caution">
    <text evidence="1">The sequence shown here is derived from an EMBL/GenBank/DDBJ whole genome shotgun (WGS) entry which is preliminary data.</text>
</comment>
<organism evidence="1 2">
    <name type="scientific">Spirobacillus cienkowskii</name>
    <dbReference type="NCBI Taxonomy" id="495820"/>
    <lineage>
        <taxon>Bacteria</taxon>
        <taxon>Pseudomonadati</taxon>
        <taxon>Bdellovibrionota</taxon>
        <taxon>Oligoflexia</taxon>
        <taxon>Silvanigrellales</taxon>
        <taxon>Spirobacillus</taxon>
    </lineage>
</organism>
<sequence length="308" mass="35559">MQKPKLNIGLLLISEKHGYTIPRVKNLIEEKFHNKTIPIQQHLPVNLKKLRYELISIILKTKSTSKTNSFIDCLFKKLETSDTNIYSEINKIKEHCYSKIDNCDGVVIPGGENIEPFFYNAIVKNEIKIITSINPSSIRRTINEIFTIHRCVTKGIPLIGICRGLQIINVYFYGTLNNVAEQNNDDLKRISVIQQDLARFKIFGNCLNINGLSLHEQKIHKLGHNLTVTSVDFFNDSVAKSIETKTGAPIIGLQFHPEMLEPMYDGHDDIYRNHLIFEYFFKCCKIYNQKKNLHIHLARFLKEVCLNQ</sequence>
<dbReference type="EMBL" id="QOVW01000059">
    <property type="protein sequence ID" value="RDB36558.1"/>
    <property type="molecule type" value="Genomic_DNA"/>
</dbReference>
<dbReference type="Proteomes" id="UP000253934">
    <property type="component" value="Unassembled WGS sequence"/>
</dbReference>
<name>A0A369KS34_9BACT</name>
<dbReference type="Pfam" id="PF07722">
    <property type="entry name" value="Peptidase_C26"/>
    <property type="match status" value="1"/>
</dbReference>
<dbReference type="InterPro" id="IPR029062">
    <property type="entry name" value="Class_I_gatase-like"/>
</dbReference>
<dbReference type="GO" id="GO:0005829">
    <property type="term" value="C:cytosol"/>
    <property type="evidence" value="ECO:0007669"/>
    <property type="project" value="TreeGrafter"/>
</dbReference>
<dbReference type="SUPFAM" id="SSF52317">
    <property type="entry name" value="Class I glutamine amidotransferase-like"/>
    <property type="match status" value="1"/>
</dbReference>
<dbReference type="InterPro" id="IPR011697">
    <property type="entry name" value="Peptidase_C26"/>
</dbReference>
<keyword evidence="2" id="KW-1185">Reference proteome</keyword>
<evidence type="ECO:0000313" key="1">
    <source>
        <dbReference type="EMBL" id="RDB36558.1"/>
    </source>
</evidence>
<evidence type="ECO:0000313" key="2">
    <source>
        <dbReference type="Proteomes" id="UP000253934"/>
    </source>
</evidence>